<dbReference type="SUPFAM" id="SSF57889">
    <property type="entry name" value="Cysteine-rich domain"/>
    <property type="match status" value="2"/>
</dbReference>
<evidence type="ECO:0000256" key="3">
    <source>
        <dbReference type="ARBA" id="ARBA00022833"/>
    </source>
</evidence>
<dbReference type="EMBL" id="KE123807">
    <property type="protein sequence ID" value="EWC88585.1"/>
    <property type="molecule type" value="Genomic_DNA"/>
</dbReference>
<dbReference type="Gene3D" id="3.30.60.20">
    <property type="match status" value="1"/>
</dbReference>
<keyword evidence="3" id="KW-0862">Zinc</keyword>
<keyword evidence="4" id="KW-0812">Transmembrane</keyword>
<reference evidence="6 7" key="1">
    <citation type="submission" date="2013-02" db="EMBL/GenBank/DDBJ databases">
        <title>The Genome Sequence of Plasmodium falciparum NF54.</title>
        <authorList>
            <consortium name="The Broad Institute Genome Sequencing Platform"/>
            <consortium name="The Broad Institute Genome Sequencing Center for Infectious Disease"/>
            <person name="Neafsey D."/>
            <person name="Cheeseman I."/>
            <person name="Volkman S."/>
            <person name="Adams J."/>
            <person name="Walker B."/>
            <person name="Young S.K."/>
            <person name="Zeng Q."/>
            <person name="Gargeya S."/>
            <person name="Fitzgerald M."/>
            <person name="Haas B."/>
            <person name="Abouelleil A."/>
            <person name="Alvarado L."/>
            <person name="Arachchi H.M."/>
            <person name="Berlin A.M."/>
            <person name="Chapman S.B."/>
            <person name="Dewar J."/>
            <person name="Goldberg J."/>
            <person name="Griggs A."/>
            <person name="Gujja S."/>
            <person name="Hansen M."/>
            <person name="Howarth C."/>
            <person name="Imamovic A."/>
            <person name="Larimer J."/>
            <person name="McCowan C."/>
            <person name="Murphy C."/>
            <person name="Neiman D."/>
            <person name="Pearson M."/>
            <person name="Priest M."/>
            <person name="Roberts A."/>
            <person name="Saif S."/>
            <person name="Shea T."/>
            <person name="Sisk P."/>
            <person name="Sykes S."/>
            <person name="Wortman J."/>
            <person name="Nusbaum C."/>
            <person name="Birren B."/>
        </authorList>
    </citation>
    <scope>NUCLEOTIDE SEQUENCE [LARGE SCALE GENOMIC DNA]</scope>
    <source>
        <strain evidence="6 7">NF54</strain>
    </source>
</reference>
<dbReference type="CDD" id="cd20805">
    <property type="entry name" value="C1_DGK_rpt2"/>
    <property type="match status" value="1"/>
</dbReference>
<feature type="transmembrane region" description="Helical" evidence="4">
    <location>
        <begin position="26"/>
        <end position="49"/>
    </location>
</feature>
<proteinExistence type="predicted"/>
<evidence type="ECO:0000313" key="7">
    <source>
        <dbReference type="Proteomes" id="UP000030673"/>
    </source>
</evidence>
<keyword evidence="4" id="KW-1133">Transmembrane helix</keyword>
<keyword evidence="7" id="KW-1185">Reference proteome</keyword>
<dbReference type="GO" id="GO:0007165">
    <property type="term" value="P:signal transduction"/>
    <property type="evidence" value="ECO:0007669"/>
    <property type="project" value="InterPro"/>
</dbReference>
<organism evidence="6 7">
    <name type="scientific">Plasmodium falciparum (isolate NF54)</name>
    <dbReference type="NCBI Taxonomy" id="5843"/>
    <lineage>
        <taxon>Eukaryota</taxon>
        <taxon>Sar</taxon>
        <taxon>Alveolata</taxon>
        <taxon>Apicomplexa</taxon>
        <taxon>Aconoidasida</taxon>
        <taxon>Haemosporida</taxon>
        <taxon>Plasmodiidae</taxon>
        <taxon>Plasmodium</taxon>
        <taxon>Plasmodium (Laverania)</taxon>
    </lineage>
</organism>
<dbReference type="InterPro" id="IPR002219">
    <property type="entry name" value="PKC_DAG/PE"/>
</dbReference>
<name>W7K6G6_PLAFO</name>
<dbReference type="Proteomes" id="UP000030673">
    <property type="component" value="Unassembled WGS sequence"/>
</dbReference>
<dbReference type="PANTHER" id="PTHR11255:SF54">
    <property type="entry name" value="DIACYLGLYCEROL KINASE THETA"/>
    <property type="match status" value="1"/>
</dbReference>
<dbReference type="GO" id="GO:0008270">
    <property type="term" value="F:zinc ion binding"/>
    <property type="evidence" value="ECO:0007669"/>
    <property type="project" value="UniProtKB-KW"/>
</dbReference>
<feature type="domain" description="Phorbol-ester/DAG-type" evidence="5">
    <location>
        <begin position="181"/>
        <end position="238"/>
    </location>
</feature>
<evidence type="ECO:0000256" key="1">
    <source>
        <dbReference type="ARBA" id="ARBA00022723"/>
    </source>
</evidence>
<dbReference type="PROSITE" id="PS50081">
    <property type="entry name" value="ZF_DAG_PE_2"/>
    <property type="match status" value="2"/>
</dbReference>
<dbReference type="InterPro" id="IPR037607">
    <property type="entry name" value="DGK"/>
</dbReference>
<dbReference type="GO" id="GO:0016020">
    <property type="term" value="C:membrane"/>
    <property type="evidence" value="ECO:0007669"/>
    <property type="project" value="UniProtKB-SubCell"/>
</dbReference>
<accession>W7K6G6</accession>
<evidence type="ECO:0000313" key="6">
    <source>
        <dbReference type="EMBL" id="EWC88585.1"/>
    </source>
</evidence>
<feature type="domain" description="Phorbol-ester/DAG-type" evidence="5">
    <location>
        <begin position="118"/>
        <end position="172"/>
    </location>
</feature>
<dbReference type="PANTHER" id="PTHR11255">
    <property type="entry name" value="DIACYLGLYCEROL KINASE"/>
    <property type="match status" value="1"/>
</dbReference>
<keyword evidence="1" id="KW-0479">Metal-binding</keyword>
<evidence type="ECO:0000256" key="2">
    <source>
        <dbReference type="ARBA" id="ARBA00022771"/>
    </source>
</evidence>
<gene>
    <name evidence="6" type="ORF">PFNF54_02616</name>
</gene>
<protein>
    <recommendedName>
        <fullName evidence="5">Phorbol-ester/DAG-type domain-containing protein</fullName>
    </recommendedName>
</protein>
<evidence type="ECO:0000259" key="5">
    <source>
        <dbReference type="PROSITE" id="PS50081"/>
    </source>
</evidence>
<keyword evidence="4" id="KW-0472">Membrane</keyword>
<dbReference type="AlphaFoldDB" id="W7K6G6"/>
<keyword evidence="2" id="KW-0863">Zinc-finger</keyword>
<evidence type="ECO:0000256" key="4">
    <source>
        <dbReference type="SAM" id="Phobius"/>
    </source>
</evidence>
<dbReference type="CDD" id="cd00029">
    <property type="entry name" value="C1"/>
    <property type="match status" value="1"/>
</dbReference>
<sequence length="365" mass="43957">MEDFAYIDKNVYINILLVFIKKIKDYIVGIGILKILFCVCIILLSIFIAKRKNKKKKKIHVYLQLNRKKNNSTKVSNSSKKSTISNEDEISQKNLSKISDNGKLEEISNGYYHLTYTSHIFNLKTINRIELCNVCEENIYSFFFHKKNIFECIMCRNKCHIECAPNSNLMSCKTSVFFKNKHKFIKLRNCSWNDKCDICDQKFYFFSLYTLLKRHIYKCIWCNKYFHLRCLIKNSYKKKKIIKEDENVVDTQKMKNLCTYGNNEYILYPYQLTIKENVLIDFLISAYNKVQENDIKLDDIFLSYTLNDFYNLEKKFKKDMIEPIEHFPSYKFRSVNDLLYFDYVNHFKSFRNIKKKKKKKLFKFI</sequence>
<dbReference type="InterPro" id="IPR046349">
    <property type="entry name" value="C1-like_sf"/>
</dbReference>
<dbReference type="GO" id="GO:0004143">
    <property type="term" value="F:ATP-dependent diacylglycerol kinase activity"/>
    <property type="evidence" value="ECO:0007669"/>
    <property type="project" value="InterPro"/>
</dbReference>